<dbReference type="AlphaFoldDB" id="A0A2M4CAK7"/>
<reference evidence="2" key="1">
    <citation type="submission" date="2018-01" db="EMBL/GenBank/DDBJ databases">
        <title>An insight into the sialome of Amazonian anophelines.</title>
        <authorList>
            <person name="Ribeiro J.M."/>
            <person name="Scarpassa V."/>
            <person name="Calvo E."/>
        </authorList>
    </citation>
    <scope>NUCLEOTIDE SEQUENCE</scope>
    <source>
        <tissue evidence="2">Salivary glands</tissue>
    </source>
</reference>
<evidence type="ECO:0000313" key="2">
    <source>
        <dbReference type="EMBL" id="MBW62344.1"/>
    </source>
</evidence>
<feature type="chain" id="PRO_5014669590" evidence="1">
    <location>
        <begin position="22"/>
        <end position="85"/>
    </location>
</feature>
<proteinExistence type="predicted"/>
<evidence type="ECO:0000256" key="1">
    <source>
        <dbReference type="SAM" id="SignalP"/>
    </source>
</evidence>
<feature type="signal peptide" evidence="1">
    <location>
        <begin position="1"/>
        <end position="21"/>
    </location>
</feature>
<dbReference type="EMBL" id="GGFJ01013203">
    <property type="protein sequence ID" value="MBW62344.1"/>
    <property type="molecule type" value="Transcribed_RNA"/>
</dbReference>
<sequence length="85" mass="9059">MCLCRLCGCVCVFNFPLLTLSLSPSCSLSCSLFQCSFASLSNPPKRANASCSILKGIDLEQAVGANRVIVVAILTYDRNTDGVHT</sequence>
<keyword evidence="1" id="KW-0732">Signal</keyword>
<name>A0A2M4CAK7_9DIPT</name>
<organism evidence="2">
    <name type="scientific">Anopheles marajoara</name>
    <dbReference type="NCBI Taxonomy" id="58244"/>
    <lineage>
        <taxon>Eukaryota</taxon>
        <taxon>Metazoa</taxon>
        <taxon>Ecdysozoa</taxon>
        <taxon>Arthropoda</taxon>
        <taxon>Hexapoda</taxon>
        <taxon>Insecta</taxon>
        <taxon>Pterygota</taxon>
        <taxon>Neoptera</taxon>
        <taxon>Endopterygota</taxon>
        <taxon>Diptera</taxon>
        <taxon>Nematocera</taxon>
        <taxon>Culicoidea</taxon>
        <taxon>Culicidae</taxon>
        <taxon>Anophelinae</taxon>
        <taxon>Anopheles</taxon>
    </lineage>
</organism>
<accession>A0A2M4CAK7</accession>
<protein>
    <submittedName>
        <fullName evidence="2">Putative secreted protein</fullName>
    </submittedName>
</protein>